<evidence type="ECO:0000259" key="10">
    <source>
        <dbReference type="PROSITE" id="PS51371"/>
    </source>
</evidence>
<dbReference type="FunFam" id="3.10.580.10:FF:000025">
    <property type="entry name" value="Magnesium transporter MgtE"/>
    <property type="match status" value="1"/>
</dbReference>
<name>A0A399DVK3_9DEIN</name>
<comment type="caution">
    <text evidence="9">Lacks conserved residue(s) required for the propagation of feature annotation.</text>
</comment>
<evidence type="ECO:0000256" key="2">
    <source>
        <dbReference type="ARBA" id="ARBA00009749"/>
    </source>
</evidence>
<comment type="similarity">
    <text evidence="2 9">Belongs to the SLC41A transporter family.</text>
</comment>
<keyword evidence="5 9" id="KW-0460">Magnesium</keyword>
<dbReference type="Proteomes" id="UP000266089">
    <property type="component" value="Unassembled WGS sequence"/>
</dbReference>
<dbReference type="InterPro" id="IPR038076">
    <property type="entry name" value="MgtE_N_sf"/>
</dbReference>
<feature type="transmembrane region" description="Helical" evidence="9">
    <location>
        <begin position="365"/>
        <end position="385"/>
    </location>
</feature>
<keyword evidence="9" id="KW-0479">Metal-binding</keyword>
<dbReference type="Gene3D" id="1.10.357.20">
    <property type="entry name" value="SLC41 divalent cation transporters, integral membrane domain"/>
    <property type="match status" value="1"/>
</dbReference>
<dbReference type="InterPro" id="IPR046342">
    <property type="entry name" value="CBS_dom_sf"/>
</dbReference>
<keyword evidence="6 9" id="KW-1133">Transmembrane helix</keyword>
<dbReference type="GO" id="GO:0046872">
    <property type="term" value="F:metal ion binding"/>
    <property type="evidence" value="ECO:0007669"/>
    <property type="project" value="UniProtKB-KW"/>
</dbReference>
<keyword evidence="3 9" id="KW-0813">Transport</keyword>
<feature type="transmembrane region" description="Helical" evidence="9">
    <location>
        <begin position="429"/>
        <end position="452"/>
    </location>
</feature>
<dbReference type="InterPro" id="IPR006668">
    <property type="entry name" value="Mg_transptr_MgtE_intracell_dom"/>
</dbReference>
<evidence type="ECO:0000256" key="8">
    <source>
        <dbReference type="PROSITE-ProRule" id="PRU00703"/>
    </source>
</evidence>
<comment type="function">
    <text evidence="9">Acts as a magnesium transporter.</text>
</comment>
<organism evidence="11 12">
    <name type="scientific">Meiothermus taiwanensis</name>
    <dbReference type="NCBI Taxonomy" id="172827"/>
    <lineage>
        <taxon>Bacteria</taxon>
        <taxon>Thermotogati</taxon>
        <taxon>Deinococcota</taxon>
        <taxon>Deinococci</taxon>
        <taxon>Thermales</taxon>
        <taxon>Thermaceae</taxon>
        <taxon>Meiothermus</taxon>
    </lineage>
</organism>
<proteinExistence type="inferred from homology"/>
<evidence type="ECO:0000256" key="4">
    <source>
        <dbReference type="ARBA" id="ARBA00022692"/>
    </source>
</evidence>
<accession>A0A399DVK3</accession>
<dbReference type="GO" id="GO:0015095">
    <property type="term" value="F:magnesium ion transmembrane transporter activity"/>
    <property type="evidence" value="ECO:0007669"/>
    <property type="project" value="UniProtKB-UniRule"/>
</dbReference>
<dbReference type="Pfam" id="PF00571">
    <property type="entry name" value="CBS"/>
    <property type="match status" value="2"/>
</dbReference>
<feature type="domain" description="CBS" evidence="10">
    <location>
        <begin position="207"/>
        <end position="263"/>
    </location>
</feature>
<comment type="subcellular location">
    <subcellularLocation>
        <location evidence="9">Cell membrane</location>
        <topology evidence="9">Multi-pass membrane protein</topology>
    </subcellularLocation>
    <subcellularLocation>
        <location evidence="1">Membrane</location>
        <topology evidence="1">Multi-pass membrane protein</topology>
    </subcellularLocation>
</comment>
<reference evidence="11 12" key="1">
    <citation type="submission" date="2018-08" db="EMBL/GenBank/DDBJ databases">
        <title>Meiothermus cateniformans JCM 15151 genome sequencing project.</title>
        <authorList>
            <person name="Da Costa M.S."/>
            <person name="Albuquerque L."/>
            <person name="Raposo P."/>
            <person name="Froufe H.J.C."/>
            <person name="Barroso C.S."/>
            <person name="Egas C."/>
        </authorList>
    </citation>
    <scope>NUCLEOTIDE SEQUENCE [LARGE SCALE GENOMIC DNA]</scope>
    <source>
        <strain evidence="11 12">JCM 15151</strain>
    </source>
</reference>
<gene>
    <name evidence="11" type="ORF">Mcate_02344</name>
</gene>
<keyword evidence="4 9" id="KW-0812">Transmembrane</keyword>
<evidence type="ECO:0000256" key="6">
    <source>
        <dbReference type="ARBA" id="ARBA00022989"/>
    </source>
</evidence>
<dbReference type="PROSITE" id="PS51371">
    <property type="entry name" value="CBS"/>
    <property type="match status" value="2"/>
</dbReference>
<dbReference type="PANTHER" id="PTHR43773">
    <property type="entry name" value="MAGNESIUM TRANSPORTER MGTE"/>
    <property type="match status" value="1"/>
</dbReference>
<evidence type="ECO:0000256" key="7">
    <source>
        <dbReference type="ARBA" id="ARBA00023136"/>
    </source>
</evidence>
<dbReference type="Pfam" id="PF01769">
    <property type="entry name" value="MgtE"/>
    <property type="match status" value="1"/>
</dbReference>
<dbReference type="Gene3D" id="3.10.580.10">
    <property type="entry name" value="CBS-domain"/>
    <property type="match status" value="1"/>
</dbReference>
<dbReference type="InterPro" id="IPR006669">
    <property type="entry name" value="MgtE_transporter"/>
</dbReference>
<evidence type="ECO:0000256" key="3">
    <source>
        <dbReference type="ARBA" id="ARBA00022448"/>
    </source>
</evidence>
<evidence type="ECO:0000313" key="11">
    <source>
        <dbReference type="EMBL" id="RIH75218.1"/>
    </source>
</evidence>
<dbReference type="SMART" id="SM00116">
    <property type="entry name" value="CBS"/>
    <property type="match status" value="2"/>
</dbReference>
<dbReference type="InterPro" id="IPR000644">
    <property type="entry name" value="CBS_dom"/>
</dbReference>
<dbReference type="SMART" id="SM00924">
    <property type="entry name" value="MgtE_N"/>
    <property type="match status" value="1"/>
</dbReference>
<evidence type="ECO:0000313" key="12">
    <source>
        <dbReference type="Proteomes" id="UP000266089"/>
    </source>
</evidence>
<dbReference type="RefSeq" id="WP_027887088.1">
    <property type="nucleotide sequence ID" value="NZ_JBHSXZ010000038.1"/>
</dbReference>
<protein>
    <recommendedName>
        <fullName evidence="9">Magnesium transporter MgtE</fullName>
    </recommendedName>
</protein>
<keyword evidence="7 9" id="KW-0472">Membrane</keyword>
<keyword evidence="8" id="KW-0129">CBS domain</keyword>
<dbReference type="Pfam" id="PF03448">
    <property type="entry name" value="MgtE_N"/>
    <property type="match status" value="1"/>
</dbReference>
<dbReference type="PANTHER" id="PTHR43773:SF1">
    <property type="entry name" value="MAGNESIUM TRANSPORTER MGTE"/>
    <property type="match status" value="1"/>
</dbReference>
<dbReference type="AlphaFoldDB" id="A0A399DVK3"/>
<feature type="domain" description="CBS" evidence="10">
    <location>
        <begin position="143"/>
        <end position="205"/>
    </location>
</feature>
<dbReference type="InterPro" id="IPR036739">
    <property type="entry name" value="SLC41_membr_dom_sf"/>
</dbReference>
<comment type="caution">
    <text evidence="11">The sequence shown here is derived from an EMBL/GenBank/DDBJ whole genome shotgun (WGS) entry which is preliminary data.</text>
</comment>
<comment type="subunit">
    <text evidence="9">Homodimer.</text>
</comment>
<dbReference type="GO" id="GO:0005886">
    <property type="term" value="C:plasma membrane"/>
    <property type="evidence" value="ECO:0007669"/>
    <property type="project" value="UniProtKB-SubCell"/>
</dbReference>
<sequence>MYDAETLLGLEALKNALRESDAFKVKAALEELYPAQILEHWSEFAPEHRLPILTLLSPAEAAEVFSHLEEAEQAELLEALPPWRVKELLEELSLDDLADAINAVEEENSPEAAEALLRQLDPETRAEVEELAEYDEDEAGGIMTSEYIAVRDSMRVEEVFRFLRREAPDAEQIYVIYVVDAEGHLQGVLTLRDLIVADPKTRVAEIMNPDVIYVRDDTDQEEVARLMADYNFTVLPVVDEDKKLVGIVTIDDVIDVIEEEATEDIYRLGAVESPELVYSKSSVLKLWSARVRWLIILIITGSITSTILQGFESVLEAVTALAFYVPVLVGTGGNTGNQSSTLIVRALATRDVALGDWLRIMRKELGVGMLLGLTLACLLSIKVLIDGQVQLLWVVGLSLGLVVLLANVVGAMLPLLLRRLKLDPALISNPLIATVTDVTGLVVYLSVARWLLNL</sequence>
<dbReference type="SUPFAM" id="SSF54631">
    <property type="entry name" value="CBS-domain pair"/>
    <property type="match status" value="1"/>
</dbReference>
<dbReference type="OrthoDB" id="9790355at2"/>
<dbReference type="SUPFAM" id="SSF161093">
    <property type="entry name" value="MgtE membrane domain-like"/>
    <property type="match status" value="1"/>
</dbReference>
<evidence type="ECO:0000256" key="9">
    <source>
        <dbReference type="RuleBase" id="RU362011"/>
    </source>
</evidence>
<keyword evidence="9" id="KW-1003">Cell membrane</keyword>
<dbReference type="CDD" id="cd04606">
    <property type="entry name" value="CBS_pair_Mg_transporter"/>
    <property type="match status" value="1"/>
</dbReference>
<dbReference type="Gene3D" id="1.25.60.10">
    <property type="entry name" value="MgtE N-terminal domain-like"/>
    <property type="match status" value="1"/>
</dbReference>
<feature type="transmembrane region" description="Helical" evidence="9">
    <location>
        <begin position="391"/>
        <end position="417"/>
    </location>
</feature>
<dbReference type="NCBIfam" id="TIGR00400">
    <property type="entry name" value="mgtE"/>
    <property type="match status" value="1"/>
</dbReference>
<dbReference type="InterPro" id="IPR006667">
    <property type="entry name" value="SLC41_membr_dom"/>
</dbReference>
<evidence type="ECO:0000256" key="5">
    <source>
        <dbReference type="ARBA" id="ARBA00022842"/>
    </source>
</evidence>
<evidence type="ECO:0000256" key="1">
    <source>
        <dbReference type="ARBA" id="ARBA00004141"/>
    </source>
</evidence>
<dbReference type="SUPFAM" id="SSF158791">
    <property type="entry name" value="MgtE N-terminal domain-like"/>
    <property type="match status" value="1"/>
</dbReference>
<dbReference type="EMBL" id="QWKX01000075">
    <property type="protein sequence ID" value="RIH75218.1"/>
    <property type="molecule type" value="Genomic_DNA"/>
</dbReference>